<keyword evidence="2" id="KW-1185">Reference proteome</keyword>
<evidence type="ECO:0000313" key="2">
    <source>
        <dbReference type="Proteomes" id="UP000318590"/>
    </source>
</evidence>
<name>A0A547Q595_9RHOB</name>
<dbReference type="AlphaFoldDB" id="A0A547Q595"/>
<protein>
    <submittedName>
        <fullName evidence="1">Uncharacterized protein</fullName>
    </submittedName>
</protein>
<dbReference type="EMBL" id="VFSV01000011">
    <property type="protein sequence ID" value="TRD21561.1"/>
    <property type="molecule type" value="Genomic_DNA"/>
</dbReference>
<gene>
    <name evidence="1" type="ORF">FEV53_08750</name>
</gene>
<reference evidence="1 2" key="1">
    <citation type="submission" date="2019-06" db="EMBL/GenBank/DDBJ databases">
        <title>Paenimaribius caenipelagi gen. nov., sp. nov., isolated from a tidal flat.</title>
        <authorList>
            <person name="Yoon J.-H."/>
        </authorList>
    </citation>
    <scope>NUCLEOTIDE SEQUENCE [LARGE SCALE GENOMIC DNA]</scope>
    <source>
        <strain evidence="1 2">JBTF-M29</strain>
    </source>
</reference>
<sequence length="145" mass="15770">MTLSESISARPETAAWGHIAVILGTDLPPVIPQQTAFVPKPRNFCRAYPCLHDNLGPEDQFDDLQPVADRTISTSDRKGPGKDVFTITHMEGGESAEFDPLTLPIPGLTGGDWRCIRRTPGIDDDTGGRVILKDSPGLAFKRTTE</sequence>
<comment type="caution">
    <text evidence="1">The sequence shown here is derived from an EMBL/GenBank/DDBJ whole genome shotgun (WGS) entry which is preliminary data.</text>
</comment>
<evidence type="ECO:0000313" key="1">
    <source>
        <dbReference type="EMBL" id="TRD21561.1"/>
    </source>
</evidence>
<dbReference type="Proteomes" id="UP000318590">
    <property type="component" value="Unassembled WGS sequence"/>
</dbReference>
<dbReference type="OrthoDB" id="434878at2"/>
<proteinExistence type="predicted"/>
<dbReference type="RefSeq" id="WP_142834439.1">
    <property type="nucleotide sequence ID" value="NZ_VFSV01000011.1"/>
</dbReference>
<organism evidence="1 2">
    <name type="scientific">Palleronia caenipelagi</name>
    <dbReference type="NCBI Taxonomy" id="2489174"/>
    <lineage>
        <taxon>Bacteria</taxon>
        <taxon>Pseudomonadati</taxon>
        <taxon>Pseudomonadota</taxon>
        <taxon>Alphaproteobacteria</taxon>
        <taxon>Rhodobacterales</taxon>
        <taxon>Roseobacteraceae</taxon>
        <taxon>Palleronia</taxon>
    </lineage>
</organism>
<accession>A0A547Q595</accession>